<keyword evidence="8" id="KW-1185">Reference proteome</keyword>
<feature type="domain" description="MADS-box" evidence="6">
    <location>
        <begin position="13"/>
        <end position="73"/>
    </location>
</feature>
<keyword evidence="2" id="KW-0805">Transcription regulation</keyword>
<dbReference type="InterPro" id="IPR036879">
    <property type="entry name" value="TF_MADSbox_sf"/>
</dbReference>
<dbReference type="PANTHER" id="PTHR11945">
    <property type="entry name" value="MADS BOX PROTEIN"/>
    <property type="match status" value="1"/>
</dbReference>
<dbReference type="SUPFAM" id="SSF55455">
    <property type="entry name" value="SRF-like"/>
    <property type="match status" value="1"/>
</dbReference>
<dbReference type="GO" id="GO:0003677">
    <property type="term" value="F:DNA binding"/>
    <property type="evidence" value="ECO:0007669"/>
    <property type="project" value="UniProtKB-KW"/>
</dbReference>
<dbReference type="CDD" id="cd00120">
    <property type="entry name" value="MADS"/>
    <property type="match status" value="1"/>
</dbReference>
<dbReference type="Proteomes" id="UP001567538">
    <property type="component" value="Unassembled WGS sequence"/>
</dbReference>
<dbReference type="Gene3D" id="3.40.1810.10">
    <property type="entry name" value="Transcription factor, MADS-box"/>
    <property type="match status" value="1"/>
</dbReference>
<keyword evidence="3" id="KW-0238">DNA-binding</keyword>
<proteinExistence type="predicted"/>
<dbReference type="EMBL" id="JBEAFC010000005">
    <property type="protein sequence ID" value="KAL1556314.1"/>
    <property type="molecule type" value="Genomic_DNA"/>
</dbReference>
<evidence type="ECO:0000313" key="8">
    <source>
        <dbReference type="Proteomes" id="UP001567538"/>
    </source>
</evidence>
<evidence type="ECO:0000256" key="5">
    <source>
        <dbReference type="ARBA" id="ARBA00023242"/>
    </source>
</evidence>
<keyword evidence="5" id="KW-0539">Nucleus</keyword>
<accession>A0ABD1HMF2</accession>
<dbReference type="SMART" id="SM00432">
    <property type="entry name" value="MADS"/>
    <property type="match status" value="1"/>
</dbReference>
<evidence type="ECO:0000256" key="2">
    <source>
        <dbReference type="ARBA" id="ARBA00023015"/>
    </source>
</evidence>
<dbReference type="InterPro" id="IPR002100">
    <property type="entry name" value="TF_MADSbox"/>
</dbReference>
<evidence type="ECO:0000313" key="7">
    <source>
        <dbReference type="EMBL" id="KAL1556314.1"/>
    </source>
</evidence>
<keyword evidence="4" id="KW-0804">Transcription</keyword>
<gene>
    <name evidence="7" type="ORF">AAHA92_11958</name>
</gene>
<dbReference type="GO" id="GO:0005634">
    <property type="term" value="C:nucleus"/>
    <property type="evidence" value="ECO:0007669"/>
    <property type="project" value="UniProtKB-SubCell"/>
</dbReference>
<reference evidence="7 8" key="1">
    <citation type="submission" date="2024-06" db="EMBL/GenBank/DDBJ databases">
        <title>A chromosome level genome sequence of Diviner's sage (Salvia divinorum).</title>
        <authorList>
            <person name="Ford S.A."/>
            <person name="Ro D.-K."/>
            <person name="Ness R.W."/>
            <person name="Phillips M.A."/>
        </authorList>
    </citation>
    <scope>NUCLEOTIDE SEQUENCE [LARGE SCALE GENOMIC DNA]</scope>
    <source>
        <strain evidence="7">SAF-2024a</strain>
        <tissue evidence="7">Leaf</tissue>
    </source>
</reference>
<name>A0ABD1HMF2_SALDI</name>
<protein>
    <submittedName>
        <fullName evidence="7">Agamous-like MADS-box protein AGL62</fullName>
    </submittedName>
</protein>
<evidence type="ECO:0000256" key="1">
    <source>
        <dbReference type="ARBA" id="ARBA00004123"/>
    </source>
</evidence>
<dbReference type="Pfam" id="PF00319">
    <property type="entry name" value="SRF-TF"/>
    <property type="match status" value="1"/>
</dbReference>
<sequence>MQHLAMEVPKKTLGRRKIPIKKIEKKSSLQVTFTKRRGGLFSKAGELAVLCGAEVAILVKSPAEKLYSFGQPEALINRVAPSPAQIRREHEGRIKYEEAEKRLEMEKKEEVGSGLWWEEPCEDLQLQELEQLLESLDDFGGKVEENLNYAPPLSLQQLMAADDFVIATDTSFFYDQD</sequence>
<organism evidence="7 8">
    <name type="scientific">Salvia divinorum</name>
    <name type="common">Maria pastora</name>
    <name type="synonym">Diviner's sage</name>
    <dbReference type="NCBI Taxonomy" id="28513"/>
    <lineage>
        <taxon>Eukaryota</taxon>
        <taxon>Viridiplantae</taxon>
        <taxon>Streptophyta</taxon>
        <taxon>Embryophyta</taxon>
        <taxon>Tracheophyta</taxon>
        <taxon>Spermatophyta</taxon>
        <taxon>Magnoliopsida</taxon>
        <taxon>eudicotyledons</taxon>
        <taxon>Gunneridae</taxon>
        <taxon>Pentapetalae</taxon>
        <taxon>asterids</taxon>
        <taxon>lamiids</taxon>
        <taxon>Lamiales</taxon>
        <taxon>Lamiaceae</taxon>
        <taxon>Nepetoideae</taxon>
        <taxon>Mentheae</taxon>
        <taxon>Salviinae</taxon>
        <taxon>Salvia</taxon>
        <taxon>Salvia subgen. Calosphace</taxon>
    </lineage>
</organism>
<comment type="caution">
    <text evidence="7">The sequence shown here is derived from an EMBL/GenBank/DDBJ whole genome shotgun (WGS) entry which is preliminary data.</text>
</comment>
<dbReference type="PRINTS" id="PR00404">
    <property type="entry name" value="MADSDOMAIN"/>
</dbReference>
<evidence type="ECO:0000259" key="6">
    <source>
        <dbReference type="PROSITE" id="PS50066"/>
    </source>
</evidence>
<evidence type="ECO:0000256" key="4">
    <source>
        <dbReference type="ARBA" id="ARBA00023163"/>
    </source>
</evidence>
<dbReference type="PROSITE" id="PS50066">
    <property type="entry name" value="MADS_BOX_2"/>
    <property type="match status" value="1"/>
</dbReference>
<evidence type="ECO:0000256" key="3">
    <source>
        <dbReference type="ARBA" id="ARBA00023125"/>
    </source>
</evidence>
<dbReference type="PANTHER" id="PTHR11945:SF776">
    <property type="entry name" value="AGAMOUS-LIKE 50-RELATED"/>
    <property type="match status" value="1"/>
</dbReference>
<dbReference type="AlphaFoldDB" id="A0ABD1HMF2"/>
<comment type="subcellular location">
    <subcellularLocation>
        <location evidence="1">Nucleus</location>
    </subcellularLocation>
</comment>